<dbReference type="InterPro" id="IPR006140">
    <property type="entry name" value="D-isomer_DH_NAD-bd"/>
</dbReference>
<dbReference type="KEGG" id="obj:EIO64_08665"/>
<evidence type="ECO:0000256" key="3">
    <source>
        <dbReference type="ARBA" id="ARBA00023027"/>
    </source>
</evidence>
<evidence type="ECO:0000313" key="7">
    <source>
        <dbReference type="EMBL" id="QCI59291.1"/>
    </source>
</evidence>
<dbReference type="Pfam" id="PF02826">
    <property type="entry name" value="2-Hacid_dh_C"/>
    <property type="match status" value="1"/>
</dbReference>
<dbReference type="Proteomes" id="UP000298642">
    <property type="component" value="Chromosome"/>
</dbReference>
<dbReference type="GO" id="GO:0016618">
    <property type="term" value="F:hydroxypyruvate reductase [NAD(P)H] activity"/>
    <property type="evidence" value="ECO:0007669"/>
    <property type="project" value="TreeGrafter"/>
</dbReference>
<dbReference type="Pfam" id="PF00389">
    <property type="entry name" value="2-Hacid_dh"/>
    <property type="match status" value="1"/>
</dbReference>
<comment type="similarity">
    <text evidence="1 4">Belongs to the D-isomer specific 2-hydroxyacid dehydrogenase family.</text>
</comment>
<dbReference type="GO" id="GO:0005829">
    <property type="term" value="C:cytosol"/>
    <property type="evidence" value="ECO:0007669"/>
    <property type="project" value="TreeGrafter"/>
</dbReference>
<name>A0A4D7AP11_9FIRM</name>
<accession>A0A4D7AP11</accession>
<dbReference type="Gene3D" id="3.40.50.720">
    <property type="entry name" value="NAD(P)-binding Rossmann-like Domain"/>
    <property type="match status" value="2"/>
</dbReference>
<gene>
    <name evidence="7" type="ORF">EIO64_08665</name>
</gene>
<sequence length="317" mass="34166">MEKVFLTEHIHPDAVAYLRENFEVVQGTSTESGEIIRQAQGCSAILIRSAKITAEIMDAIPTLKVVAKHGMGVDNIAVDHATEKGILVVNAPFSNLNAVAEHIVMLLLALSKRTVQMDQLTRAGQFKERNTYKTIELKGATVGIIGMGKISRLVVKKLSGFEMNILATDPYVKQADVEGLGITMATPEELYAKSDFVIVHTSLFPSTFHLVGAEQFKAMKNTAFIINAARGAVIDEAAMIEALKSGEIAGAGLDVFEQEPPADDNPLFSMENVIVSPHNAALSNGALRAMAMDSAQGITEYLAGKPVTYPVNKEVLK</sequence>
<dbReference type="PROSITE" id="PS00671">
    <property type="entry name" value="D_2_HYDROXYACID_DH_3"/>
    <property type="match status" value="1"/>
</dbReference>
<protein>
    <submittedName>
        <fullName evidence="7">Hydroxyacid dehydrogenase</fullName>
    </submittedName>
</protein>
<dbReference type="GO" id="GO:0051287">
    <property type="term" value="F:NAD binding"/>
    <property type="evidence" value="ECO:0007669"/>
    <property type="project" value="InterPro"/>
</dbReference>
<dbReference type="InterPro" id="IPR006139">
    <property type="entry name" value="D-isomer_2_OHA_DH_cat_dom"/>
</dbReference>
<dbReference type="InterPro" id="IPR036291">
    <property type="entry name" value="NAD(P)-bd_dom_sf"/>
</dbReference>
<evidence type="ECO:0000256" key="1">
    <source>
        <dbReference type="ARBA" id="ARBA00005854"/>
    </source>
</evidence>
<dbReference type="InterPro" id="IPR029753">
    <property type="entry name" value="D-isomer_DH_CS"/>
</dbReference>
<proteinExistence type="inferred from homology"/>
<evidence type="ECO:0000256" key="4">
    <source>
        <dbReference type="RuleBase" id="RU003719"/>
    </source>
</evidence>
<dbReference type="RefSeq" id="WP_136891230.1">
    <property type="nucleotide sequence ID" value="NZ_CP034413.3"/>
</dbReference>
<dbReference type="PANTHER" id="PTHR10996">
    <property type="entry name" value="2-HYDROXYACID DEHYDROGENASE-RELATED"/>
    <property type="match status" value="1"/>
</dbReference>
<dbReference type="FunFam" id="3.40.50.720:FF:000203">
    <property type="entry name" value="D-3-phosphoglycerate dehydrogenase (SerA)"/>
    <property type="match status" value="1"/>
</dbReference>
<feature type="domain" description="D-isomer specific 2-hydroxyacid dehydrogenase catalytic" evidence="5">
    <location>
        <begin position="4"/>
        <end position="312"/>
    </location>
</feature>
<dbReference type="CDD" id="cd12173">
    <property type="entry name" value="PGDH_4"/>
    <property type="match status" value="1"/>
</dbReference>
<keyword evidence="2 4" id="KW-0560">Oxidoreductase</keyword>
<dbReference type="SUPFAM" id="SSF51735">
    <property type="entry name" value="NAD(P)-binding Rossmann-fold domains"/>
    <property type="match status" value="1"/>
</dbReference>
<feature type="domain" description="D-isomer specific 2-hydroxyacid dehydrogenase NAD-binding" evidence="6">
    <location>
        <begin position="104"/>
        <end position="280"/>
    </location>
</feature>
<dbReference type="SUPFAM" id="SSF52283">
    <property type="entry name" value="Formate/glycerate dehydrogenase catalytic domain-like"/>
    <property type="match status" value="1"/>
</dbReference>
<evidence type="ECO:0000256" key="2">
    <source>
        <dbReference type="ARBA" id="ARBA00023002"/>
    </source>
</evidence>
<dbReference type="EMBL" id="CP034413">
    <property type="protein sequence ID" value="QCI59291.1"/>
    <property type="molecule type" value="Genomic_DNA"/>
</dbReference>
<evidence type="ECO:0000259" key="6">
    <source>
        <dbReference type="Pfam" id="PF02826"/>
    </source>
</evidence>
<dbReference type="GO" id="GO:0030267">
    <property type="term" value="F:glyoxylate reductase (NADPH) activity"/>
    <property type="evidence" value="ECO:0007669"/>
    <property type="project" value="TreeGrafter"/>
</dbReference>
<evidence type="ECO:0000259" key="5">
    <source>
        <dbReference type="Pfam" id="PF00389"/>
    </source>
</evidence>
<organism evidence="7 8">
    <name type="scientific">Dysosmobacter welbionis</name>
    <dbReference type="NCBI Taxonomy" id="2093857"/>
    <lineage>
        <taxon>Bacteria</taxon>
        <taxon>Bacillati</taxon>
        <taxon>Bacillota</taxon>
        <taxon>Clostridia</taxon>
        <taxon>Eubacteriales</taxon>
        <taxon>Oscillospiraceae</taxon>
        <taxon>Dysosmobacter</taxon>
    </lineage>
</organism>
<keyword evidence="3" id="KW-0520">NAD</keyword>
<evidence type="ECO:0000313" key="8">
    <source>
        <dbReference type="Proteomes" id="UP000298642"/>
    </source>
</evidence>
<reference evidence="8" key="1">
    <citation type="submission" date="2018-12" db="EMBL/GenBank/DDBJ databases">
        <title>Dusodibacter welbiota gen. nov., sp. nov., isolated from human faeces and emended description of the Oscillibacter genus.</title>
        <authorList>
            <person name="Le Roy T."/>
            <person name="Van der Smissen P."/>
            <person name="Delzenne N."/>
            <person name="Muccioli G."/>
            <person name="Collet J.F."/>
            <person name="Cani P.D."/>
        </authorList>
    </citation>
    <scope>NUCLEOTIDE SEQUENCE [LARGE SCALE GENOMIC DNA]</scope>
    <source>
        <strain evidence="8">J115</strain>
    </source>
</reference>
<dbReference type="AlphaFoldDB" id="A0A4D7AP11"/>
<keyword evidence="8" id="KW-1185">Reference proteome</keyword>
<dbReference type="PANTHER" id="PTHR10996:SF283">
    <property type="entry name" value="GLYOXYLATE_HYDROXYPYRUVATE REDUCTASE B"/>
    <property type="match status" value="1"/>
</dbReference>
<dbReference type="InterPro" id="IPR050223">
    <property type="entry name" value="D-isomer_2-hydroxyacid_DH"/>
</dbReference>